<dbReference type="PANTHER" id="PTHR11735:SF11">
    <property type="entry name" value="TRNA THREONYLCARBAMOYLADENOSINE BIOSYNTHESIS PROTEIN TSAB"/>
    <property type="match status" value="1"/>
</dbReference>
<dbReference type="CDD" id="cd24032">
    <property type="entry name" value="ASKHA_NBD_TsaB"/>
    <property type="match status" value="1"/>
</dbReference>
<accession>A0A076PRP6</accession>
<dbReference type="Gene3D" id="3.30.420.40">
    <property type="match status" value="2"/>
</dbReference>
<dbReference type="HOGENOM" id="CLU_064886_2_1_4"/>
<dbReference type="InterPro" id="IPR000905">
    <property type="entry name" value="Gcp-like_dom"/>
</dbReference>
<dbReference type="AlphaFoldDB" id="A0A076PRP6"/>
<dbReference type="GO" id="GO:0002949">
    <property type="term" value="P:tRNA threonylcarbamoyladenosine modification"/>
    <property type="evidence" value="ECO:0007669"/>
    <property type="project" value="InterPro"/>
</dbReference>
<dbReference type="PANTHER" id="PTHR11735">
    <property type="entry name" value="TRNA N6-ADENOSINE THREONYLCARBAMOYLTRANSFERASE"/>
    <property type="match status" value="1"/>
</dbReference>
<dbReference type="EMBL" id="CP006704">
    <property type="protein sequence ID" value="AIJ49504.1"/>
    <property type="molecule type" value="Genomic_DNA"/>
</dbReference>
<proteinExistence type="predicted"/>
<evidence type="ECO:0000259" key="1">
    <source>
        <dbReference type="Pfam" id="PF00814"/>
    </source>
</evidence>
<sequence>MNLLAIDTSTDTLFVAVQRGDAIWQHSGPGAQQSSAQLLPAIRQLMKEAGLSFAQLDAIAFGRGPGSFTGLRTACAITQGLAFAAKVPVLPVDSLLTVAEEARHLHGCTEVEAVLDARMHEVYHAAFRYVDGQWIEPEDFGLCAPEALQAAAGHAVTGNAQPVYPELLAPAARHVHAMPTATAMLRLAPALLAKGCAVPAEEALPRYIRDKVAKTTAEREAEKAAAAAASDAASR</sequence>
<dbReference type="NCBIfam" id="TIGR03725">
    <property type="entry name" value="T6A_YeaZ"/>
    <property type="match status" value="1"/>
</dbReference>
<evidence type="ECO:0000313" key="2">
    <source>
        <dbReference type="EMBL" id="AIJ49504.1"/>
    </source>
</evidence>
<dbReference type="SUPFAM" id="SSF53067">
    <property type="entry name" value="Actin-like ATPase domain"/>
    <property type="match status" value="2"/>
</dbReference>
<feature type="domain" description="Gcp-like" evidence="1">
    <location>
        <begin position="32"/>
        <end position="211"/>
    </location>
</feature>
<evidence type="ECO:0000313" key="3">
    <source>
        <dbReference type="Proteomes" id="UP000028782"/>
    </source>
</evidence>
<dbReference type="Pfam" id="PF00814">
    <property type="entry name" value="TsaD"/>
    <property type="match status" value="1"/>
</dbReference>
<protein>
    <submittedName>
        <fullName evidence="2">Peptidase M22</fullName>
    </submittedName>
</protein>
<organism evidence="2 3">
    <name type="scientific">Comamonas testosteroni TK102</name>
    <dbReference type="NCBI Taxonomy" id="1392005"/>
    <lineage>
        <taxon>Bacteria</taxon>
        <taxon>Pseudomonadati</taxon>
        <taxon>Pseudomonadota</taxon>
        <taxon>Betaproteobacteria</taxon>
        <taxon>Burkholderiales</taxon>
        <taxon>Comamonadaceae</taxon>
        <taxon>Comamonas</taxon>
    </lineage>
</organism>
<dbReference type="Proteomes" id="UP000028782">
    <property type="component" value="Chromosome"/>
</dbReference>
<gene>
    <name evidence="2" type="ORF">O987_27265</name>
</gene>
<dbReference type="KEGG" id="ctes:O987_27265"/>
<dbReference type="GO" id="GO:0005829">
    <property type="term" value="C:cytosol"/>
    <property type="evidence" value="ECO:0007669"/>
    <property type="project" value="TreeGrafter"/>
</dbReference>
<dbReference type="InterPro" id="IPR022496">
    <property type="entry name" value="T6A_TsaB"/>
</dbReference>
<reference evidence="2 3" key="1">
    <citation type="journal article" date="2014" name="Genome Announc.">
        <title>Complete Genome Sequence of Polychlorinated Biphenyl Degrader Comamonas testosteroni TK102 (NBRC 109938).</title>
        <authorList>
            <person name="Fukuda K."/>
            <person name="Hosoyama A."/>
            <person name="Tsuchikane K."/>
            <person name="Ohji S."/>
            <person name="Yamazoe A."/>
            <person name="Fujita N."/>
            <person name="Shintani M."/>
            <person name="Kimbara K."/>
        </authorList>
    </citation>
    <scope>NUCLEOTIDE SEQUENCE [LARGE SCALE GENOMIC DNA]</scope>
    <source>
        <strain evidence="2">TK102</strain>
    </source>
</reference>
<name>A0A076PRP6_COMTE</name>
<dbReference type="InterPro" id="IPR043129">
    <property type="entry name" value="ATPase_NBD"/>
</dbReference>
<dbReference type="RefSeq" id="WP_043375731.1">
    <property type="nucleotide sequence ID" value="NZ_CP006704.1"/>
</dbReference>